<dbReference type="Proteomes" id="UP001060507">
    <property type="component" value="Unassembled WGS sequence"/>
</dbReference>
<dbReference type="AlphaFoldDB" id="A0A9P3PBZ6"/>
<reference evidence="1" key="1">
    <citation type="journal article" date="2022" name="J. Appl. Microbiol.">
        <title>PCR-based ORF typing of Klebsiella pneumoniae for rapid identification of global clones and transmission events.</title>
        <authorList>
            <person name="Nonogaki R."/>
            <person name="Iijima A."/>
            <person name="Kawamura K."/>
            <person name="Kayama S."/>
            <person name="Sugai M."/>
            <person name="Yagi T."/>
            <person name="Arakawa Y."/>
            <person name="Doi Y."/>
            <person name="Suzuki M."/>
        </authorList>
    </citation>
    <scope>NUCLEOTIDE SEQUENCE</scope>
    <source>
        <strain evidence="1">NUKP-37</strain>
    </source>
</reference>
<protein>
    <submittedName>
        <fullName evidence="1">Uncharacterized protein</fullName>
    </submittedName>
</protein>
<sequence length="43" mass="4762">MPIPPYMWLKDDGGADMKGAVDVQEREGSIETRLSPSPYLLTP</sequence>
<accession>A0A9P3PBZ6</accession>
<proteinExistence type="predicted"/>
<name>A0A9P3PBZ6_KLEVA</name>
<gene>
    <name evidence="1" type="ORF">NUKP37_50790</name>
</gene>
<comment type="caution">
    <text evidence="1">The sequence shown here is derived from an EMBL/GenBank/DDBJ whole genome shotgun (WGS) entry which is preliminary data.</text>
</comment>
<organism evidence="1 2">
    <name type="scientific">Klebsiella variicola</name>
    <dbReference type="NCBI Taxonomy" id="244366"/>
    <lineage>
        <taxon>Bacteria</taxon>
        <taxon>Pseudomonadati</taxon>
        <taxon>Pseudomonadota</taxon>
        <taxon>Gammaproteobacteria</taxon>
        <taxon>Enterobacterales</taxon>
        <taxon>Enterobacteriaceae</taxon>
        <taxon>Klebsiella/Raoultella group</taxon>
        <taxon>Klebsiella</taxon>
        <taxon>Klebsiella pneumoniae complex</taxon>
    </lineage>
</organism>
<evidence type="ECO:0000313" key="2">
    <source>
        <dbReference type="Proteomes" id="UP001060507"/>
    </source>
</evidence>
<dbReference type="EMBL" id="BQTA01000029">
    <property type="protein sequence ID" value="GKK03876.1"/>
    <property type="molecule type" value="Genomic_DNA"/>
</dbReference>
<evidence type="ECO:0000313" key="1">
    <source>
        <dbReference type="EMBL" id="GKK03876.1"/>
    </source>
</evidence>